<protein>
    <submittedName>
        <fullName evidence="3">SJCHGC07559 protein</fullName>
    </submittedName>
</protein>
<organism evidence="3">
    <name type="scientific">Schistosoma japonicum</name>
    <name type="common">Blood fluke</name>
    <dbReference type="NCBI Taxonomy" id="6182"/>
    <lineage>
        <taxon>Eukaryota</taxon>
        <taxon>Metazoa</taxon>
        <taxon>Spiralia</taxon>
        <taxon>Lophotrochozoa</taxon>
        <taxon>Platyhelminthes</taxon>
        <taxon>Trematoda</taxon>
        <taxon>Digenea</taxon>
        <taxon>Strigeidida</taxon>
        <taxon>Schistosomatoidea</taxon>
        <taxon>Schistosomatidae</taxon>
        <taxon>Schistosoma</taxon>
    </lineage>
</organism>
<sequence length="110" mass="12633">MHTILILCFSMTIYLVKGDDEQEELDLSTAIITDEMINAGLHYVNQLNEWLEKNVGKKEIKTIKQNVIKYGQLALNLIDSTIQNLLKDDDNDEDNGDEEQPNSRSEHNEL</sequence>
<proteinExistence type="evidence at transcript level"/>
<feature type="signal peptide" evidence="2">
    <location>
        <begin position="1"/>
        <end position="18"/>
    </location>
</feature>
<feature type="region of interest" description="Disordered" evidence="1">
    <location>
        <begin position="86"/>
        <end position="110"/>
    </location>
</feature>
<reference evidence="3" key="1">
    <citation type="submission" date="2004-11" db="EMBL/GenBank/DDBJ databases">
        <title>The full-length cDNA sequences of Schistosoma japonicum genes.</title>
        <authorList>
            <person name="Han Z."/>
        </authorList>
    </citation>
    <scope>NUCLEOTIDE SEQUENCE</scope>
</reference>
<evidence type="ECO:0000313" key="3">
    <source>
        <dbReference type="EMBL" id="AAW27006.1"/>
    </source>
</evidence>
<accession>Q5DB00</accession>
<keyword evidence="2" id="KW-0732">Signal</keyword>
<reference evidence="3" key="2">
    <citation type="journal article" date="2006" name="PLoS Pathog.">
        <title>New perspectives on host-parasite interplay by comparative transcriptomic and proteomic analyses of Schistosoma japonicum.</title>
        <authorList>
            <person name="Liu F."/>
            <person name="Lu J."/>
            <person name="Hu W."/>
            <person name="Wang S.Y."/>
            <person name="Cui S.J."/>
            <person name="Chi M."/>
            <person name="Yan Q."/>
            <person name="Wang X.R."/>
            <person name="Song H.D."/>
            <person name="Xu X.N."/>
            <person name="Wang J.J."/>
            <person name="Zhang X.L."/>
            <person name="Zhang X."/>
            <person name="Wang Z.Q."/>
            <person name="Xue C.L."/>
            <person name="Brindley P.J."/>
            <person name="McManus D.P."/>
            <person name="Yang P.Y."/>
            <person name="Feng Z."/>
            <person name="Chen Z."/>
            <person name="Han Z.G."/>
        </authorList>
    </citation>
    <scope>NUCLEOTIDE SEQUENCE</scope>
</reference>
<feature type="chain" id="PRO_5004254647" evidence="2">
    <location>
        <begin position="19"/>
        <end position="110"/>
    </location>
</feature>
<dbReference type="AlphaFoldDB" id="Q5DB00"/>
<evidence type="ECO:0000256" key="1">
    <source>
        <dbReference type="SAM" id="MobiDB-lite"/>
    </source>
</evidence>
<dbReference type="EMBL" id="AY815274">
    <property type="protein sequence ID" value="AAW27006.1"/>
    <property type="molecule type" value="mRNA"/>
</dbReference>
<feature type="compositionally biased region" description="Acidic residues" evidence="1">
    <location>
        <begin position="89"/>
        <end position="100"/>
    </location>
</feature>
<evidence type="ECO:0000256" key="2">
    <source>
        <dbReference type="SAM" id="SignalP"/>
    </source>
</evidence>
<name>Q5DB00_SCHJA</name>